<feature type="region of interest" description="Disordered" evidence="1">
    <location>
        <begin position="37"/>
        <end position="69"/>
    </location>
</feature>
<dbReference type="Proteomes" id="UP001056588">
    <property type="component" value="Chromosome"/>
</dbReference>
<evidence type="ECO:0000256" key="1">
    <source>
        <dbReference type="SAM" id="MobiDB-lite"/>
    </source>
</evidence>
<evidence type="ECO:0000313" key="5">
    <source>
        <dbReference type="Proteomes" id="UP001056588"/>
    </source>
</evidence>
<feature type="compositionally biased region" description="Polar residues" evidence="1">
    <location>
        <begin position="56"/>
        <end position="69"/>
    </location>
</feature>
<evidence type="ECO:0000313" key="4">
    <source>
        <dbReference type="Proteomes" id="UP000223828"/>
    </source>
</evidence>
<reference evidence="2" key="1">
    <citation type="journal article" date="2017" name="Appl. Environ. Microbiol.">
        <title>Staphylococcus edaphicus sp. nov., isolated in Antarctica, harbours mecC gene and genomic islands with suspected role in adaptation to extreme environment.</title>
        <authorList>
            <person name="Pantucek R."/>
            <person name="Sedlacek I."/>
            <person name="Indrakova A."/>
            <person name="Vrbovska V."/>
            <person name="Maslanova I."/>
            <person name="Kovarovic V."/>
            <person name="Svec P."/>
            <person name="Kralova S."/>
            <person name="Kristofova L."/>
            <person name="Keklakova J."/>
            <person name="Petras P."/>
            <person name="Doskar J."/>
        </authorList>
    </citation>
    <scope>NUCLEOTIDE SEQUENCE</scope>
    <source>
        <strain evidence="2">CCM 8730</strain>
    </source>
</reference>
<proteinExistence type="predicted"/>
<dbReference type="RefSeq" id="WP_099090589.1">
    <property type="nucleotide sequence ID" value="NZ_CP093217.1"/>
</dbReference>
<dbReference type="EMBL" id="MRZN01000013">
    <property type="protein sequence ID" value="PHK49397.1"/>
    <property type="molecule type" value="Genomic_DNA"/>
</dbReference>
<keyword evidence="5" id="KW-1185">Reference proteome</keyword>
<reference evidence="3" key="4">
    <citation type="submission" date="2022-03" db="EMBL/GenBank/DDBJ databases">
        <title>Complete Genome Sequence of Staphylococcus edaphicus strain CCM 8731.</title>
        <authorList>
            <person name="Rimmer C.O."/>
            <person name="Thomas J.C."/>
        </authorList>
    </citation>
    <scope>NUCLEOTIDE SEQUENCE</scope>
    <source>
        <strain evidence="3">CCM 8731</strain>
    </source>
</reference>
<feature type="compositionally biased region" description="Basic and acidic residues" evidence="1">
    <location>
        <begin position="43"/>
        <end position="54"/>
    </location>
</feature>
<accession>A0A2C6WPL0</accession>
<gene>
    <name evidence="2" type="ORF">BTJ66_08765</name>
    <name evidence="3" type="ORF">MNY58_07425</name>
</gene>
<dbReference type="AlphaFoldDB" id="A0A2C6WPL0"/>
<organism evidence="2 4">
    <name type="scientific">Staphylococcus edaphicus</name>
    <dbReference type="NCBI Taxonomy" id="1955013"/>
    <lineage>
        <taxon>Bacteria</taxon>
        <taxon>Bacillati</taxon>
        <taxon>Bacillota</taxon>
        <taxon>Bacilli</taxon>
        <taxon>Bacillales</taxon>
        <taxon>Staphylococcaceae</taxon>
        <taxon>Staphylococcus</taxon>
    </lineage>
</organism>
<evidence type="ECO:0000313" key="3">
    <source>
        <dbReference type="EMBL" id="UQW80440.1"/>
    </source>
</evidence>
<sequence>MYAPQKSKDTTKPVNINKIQYISANRTPDEEMELQHQLAQSNRETRQREQHAIEKSNGNQIRVNTHSLK</sequence>
<protein>
    <submittedName>
        <fullName evidence="2">Uncharacterized protein</fullName>
    </submittedName>
</protein>
<reference evidence="2" key="3">
    <citation type="submission" date="2017-10" db="EMBL/GenBank/DDBJ databases">
        <authorList>
            <person name="Vrbovska V."/>
            <person name="Kovarovic V."/>
            <person name="Indrakova A."/>
        </authorList>
    </citation>
    <scope>NUCLEOTIDE SEQUENCE</scope>
    <source>
        <strain evidence="2">CCM 8730</strain>
    </source>
</reference>
<dbReference type="EMBL" id="CP093217">
    <property type="protein sequence ID" value="UQW80440.1"/>
    <property type="molecule type" value="Genomic_DNA"/>
</dbReference>
<dbReference type="Proteomes" id="UP000223828">
    <property type="component" value="Unassembled WGS sequence"/>
</dbReference>
<evidence type="ECO:0000313" key="2">
    <source>
        <dbReference type="EMBL" id="PHK49397.1"/>
    </source>
</evidence>
<reference evidence="4" key="2">
    <citation type="submission" date="2017-10" db="EMBL/GenBank/DDBJ databases">
        <title>Staphylococcus edaphicus sp. nov., isolated in Antarctica, harbouring mecC gene and genomic islands essential in adaptation to extreme environment.</title>
        <authorList>
            <person name="Pantucek R."/>
            <person name="Sedlacek I."/>
            <person name="Indrakova A."/>
            <person name="Vrbovska V."/>
            <person name="Maslanova I."/>
            <person name="Kovarovic V."/>
            <person name="Svec P."/>
            <person name="Kralova S."/>
            <person name="Kristofova L."/>
            <person name="Keklakova J."/>
            <person name="Petras P."/>
            <person name="Doskar J."/>
        </authorList>
    </citation>
    <scope>NUCLEOTIDE SEQUENCE [LARGE SCALE GENOMIC DNA]</scope>
    <source>
        <strain evidence="4">CCM 5085</strain>
    </source>
</reference>
<name>A0A2C6WPL0_9STAP</name>